<feature type="transmembrane region" description="Helical" evidence="7">
    <location>
        <begin position="101"/>
        <end position="117"/>
    </location>
</feature>
<protein>
    <submittedName>
        <fullName evidence="9">SLC13 family permease</fullName>
    </submittedName>
</protein>
<evidence type="ECO:0000256" key="6">
    <source>
        <dbReference type="ARBA" id="ARBA00023136"/>
    </source>
</evidence>
<evidence type="ECO:0000313" key="10">
    <source>
        <dbReference type="Proteomes" id="UP001373159"/>
    </source>
</evidence>
<evidence type="ECO:0000259" key="8">
    <source>
        <dbReference type="Pfam" id="PF03600"/>
    </source>
</evidence>
<feature type="transmembrane region" description="Helical" evidence="7">
    <location>
        <begin position="161"/>
        <end position="183"/>
    </location>
</feature>
<feature type="transmembrane region" description="Helical" evidence="7">
    <location>
        <begin position="122"/>
        <end position="141"/>
    </location>
</feature>
<feature type="transmembrane region" description="Helical" evidence="7">
    <location>
        <begin position="291"/>
        <end position="315"/>
    </location>
</feature>
<feature type="transmembrane region" description="Helical" evidence="7">
    <location>
        <begin position="77"/>
        <end position="95"/>
    </location>
</feature>
<keyword evidence="3" id="KW-1003">Cell membrane</keyword>
<dbReference type="RefSeq" id="WP_340468859.1">
    <property type="nucleotide sequence ID" value="NZ_JBANBB010000001.1"/>
</dbReference>
<feature type="transmembrane region" description="Helical" evidence="7">
    <location>
        <begin position="36"/>
        <end position="57"/>
    </location>
</feature>
<dbReference type="InterPro" id="IPR004680">
    <property type="entry name" value="Cit_transptr-like_dom"/>
</dbReference>
<feature type="transmembrane region" description="Helical" evidence="7">
    <location>
        <begin position="264"/>
        <end position="284"/>
    </location>
</feature>
<accession>A0ABU8ZMW1</accession>
<feature type="transmembrane region" description="Helical" evidence="7">
    <location>
        <begin position="335"/>
        <end position="359"/>
    </location>
</feature>
<gene>
    <name evidence="9" type="ORF">V8P97_02540</name>
</gene>
<evidence type="ECO:0000256" key="5">
    <source>
        <dbReference type="ARBA" id="ARBA00022989"/>
    </source>
</evidence>
<evidence type="ECO:0000313" key="9">
    <source>
        <dbReference type="EMBL" id="MEK0306350.1"/>
    </source>
</evidence>
<feature type="transmembrane region" description="Helical" evidence="7">
    <location>
        <begin position="371"/>
        <end position="392"/>
    </location>
</feature>
<dbReference type="PROSITE" id="PS51257">
    <property type="entry name" value="PROKAR_LIPOPROTEIN"/>
    <property type="match status" value="1"/>
</dbReference>
<dbReference type="PANTHER" id="PTHR43302">
    <property type="entry name" value="TRANSPORTER ARSB-RELATED"/>
    <property type="match status" value="1"/>
</dbReference>
<feature type="transmembrane region" description="Helical" evidence="7">
    <location>
        <begin position="12"/>
        <end position="30"/>
    </location>
</feature>
<name>A0ABU8ZMW1_9BIFI</name>
<feature type="transmembrane region" description="Helical" evidence="7">
    <location>
        <begin position="226"/>
        <end position="244"/>
    </location>
</feature>
<dbReference type="PANTHER" id="PTHR43302:SF5">
    <property type="entry name" value="TRANSPORTER ARSB-RELATED"/>
    <property type="match status" value="1"/>
</dbReference>
<keyword evidence="5 7" id="KW-1133">Transmembrane helix</keyword>
<dbReference type="EMBL" id="JBANBB010000001">
    <property type="protein sequence ID" value="MEK0306350.1"/>
    <property type="molecule type" value="Genomic_DNA"/>
</dbReference>
<keyword evidence="6 7" id="KW-0472">Membrane</keyword>
<dbReference type="Proteomes" id="UP001373159">
    <property type="component" value="Unassembled WGS sequence"/>
</dbReference>
<evidence type="ECO:0000256" key="1">
    <source>
        <dbReference type="ARBA" id="ARBA00004651"/>
    </source>
</evidence>
<feature type="domain" description="Citrate transporter-like" evidence="8">
    <location>
        <begin position="15"/>
        <end position="324"/>
    </location>
</feature>
<evidence type="ECO:0000256" key="7">
    <source>
        <dbReference type="SAM" id="Phobius"/>
    </source>
</evidence>
<keyword evidence="2" id="KW-0813">Transport</keyword>
<sequence>MRHWLKSLLKSETVLLIATAIAIISCFLVHPDRQYLGYIHMNTITQLGSLMLVVCGFQRIGVFHAIGADLLTRVHTVRGLALVLVALTFFSSMFITNDVALVTFVPFAIAVLIMAGLEERTFLVVTLMTVGANVGSMLTPIGNAHNLYLKARSDMPTSDFLMAMAPYTLVSAVMLVLVCWFAFGRGRVSRLEHMDADDLRKSVLAPNPDKIQPQVREMQQGGKWRIAVYLFLFVVCLLGVGKVIPQWAMVGIVVLTFLACDRQVFLHVDWGLLLTFVAFFIFIGNARRLPAFYNLVSGLVNVHPLLTSALCSQVISNVPTALLVSGFSDAWKDIIIGTNLGGLGTLIASMASLVSYKAVIKRYPTKKGRYLAVYTACNMVFLVVLLGMAVVIE</sequence>
<evidence type="ECO:0000256" key="3">
    <source>
        <dbReference type="ARBA" id="ARBA00022475"/>
    </source>
</evidence>
<dbReference type="Pfam" id="PF03600">
    <property type="entry name" value="CitMHS"/>
    <property type="match status" value="1"/>
</dbReference>
<keyword evidence="10" id="KW-1185">Reference proteome</keyword>
<keyword evidence="4 7" id="KW-0812">Transmembrane</keyword>
<evidence type="ECO:0000256" key="4">
    <source>
        <dbReference type="ARBA" id="ARBA00022692"/>
    </source>
</evidence>
<comment type="caution">
    <text evidence="9">The sequence shown here is derived from an EMBL/GenBank/DDBJ whole genome shotgun (WGS) entry which is preliminary data.</text>
</comment>
<organism evidence="9 10">
    <name type="scientific">Bifidobacterium favimelis</name>
    <dbReference type="NCBI Taxonomy" id="3122979"/>
    <lineage>
        <taxon>Bacteria</taxon>
        <taxon>Bacillati</taxon>
        <taxon>Actinomycetota</taxon>
        <taxon>Actinomycetes</taxon>
        <taxon>Bifidobacteriales</taxon>
        <taxon>Bifidobacteriaceae</taxon>
        <taxon>Bifidobacterium</taxon>
    </lineage>
</organism>
<comment type="subcellular location">
    <subcellularLocation>
        <location evidence="1">Cell membrane</location>
        <topology evidence="1">Multi-pass membrane protein</topology>
    </subcellularLocation>
</comment>
<reference evidence="9 10" key="1">
    <citation type="submission" date="2024-02" db="EMBL/GenBank/DDBJ databases">
        <title>Bifidobacterium honeyensis sp. nov., isolated from the comb honey.</title>
        <authorList>
            <person name="Liu W."/>
            <person name="Li Y."/>
        </authorList>
    </citation>
    <scope>NUCLEOTIDE SEQUENCE [LARGE SCALE GENOMIC DNA]</scope>
    <source>
        <strain evidence="9 10">IMAU50988</strain>
    </source>
</reference>
<proteinExistence type="predicted"/>
<evidence type="ECO:0000256" key="2">
    <source>
        <dbReference type="ARBA" id="ARBA00022448"/>
    </source>
</evidence>